<reference evidence="2 3" key="1">
    <citation type="submission" date="2019-09" db="EMBL/GenBank/DDBJ databases">
        <authorList>
            <person name="Chandra G."/>
            <person name="Truman W A."/>
        </authorList>
    </citation>
    <scope>NUCLEOTIDE SEQUENCE [LARGE SCALE GENOMIC DNA]</scope>
    <source>
        <strain evidence="2">PS662</strain>
    </source>
</reference>
<evidence type="ECO:0000256" key="1">
    <source>
        <dbReference type="SAM" id="MobiDB-lite"/>
    </source>
</evidence>
<dbReference type="EMBL" id="CABVHK010000003">
    <property type="protein sequence ID" value="VVM57261.1"/>
    <property type="molecule type" value="Genomic_DNA"/>
</dbReference>
<accession>A0A5E6QM82</accession>
<organism evidence="2 3">
    <name type="scientific">Pseudomonas fluorescens</name>
    <dbReference type="NCBI Taxonomy" id="294"/>
    <lineage>
        <taxon>Bacteria</taxon>
        <taxon>Pseudomonadati</taxon>
        <taxon>Pseudomonadota</taxon>
        <taxon>Gammaproteobacteria</taxon>
        <taxon>Pseudomonadales</taxon>
        <taxon>Pseudomonadaceae</taxon>
        <taxon>Pseudomonas</taxon>
    </lineage>
</organism>
<dbReference type="Proteomes" id="UP000326953">
    <property type="component" value="Unassembled WGS sequence"/>
</dbReference>
<protein>
    <submittedName>
        <fullName evidence="2">Uncharacterized protein</fullName>
    </submittedName>
</protein>
<evidence type="ECO:0000313" key="3">
    <source>
        <dbReference type="Proteomes" id="UP000326953"/>
    </source>
</evidence>
<gene>
    <name evidence="2" type="ORF">PS662_01118</name>
</gene>
<evidence type="ECO:0000313" key="2">
    <source>
        <dbReference type="EMBL" id="VVM57261.1"/>
    </source>
</evidence>
<name>A0A5E6QM82_PSEFL</name>
<feature type="region of interest" description="Disordered" evidence="1">
    <location>
        <begin position="1"/>
        <end position="22"/>
    </location>
</feature>
<dbReference type="AlphaFoldDB" id="A0A5E6QM82"/>
<proteinExistence type="predicted"/>
<sequence>MDMSMPSFDIAEHEPGGGTPEHFAGRDLLAQMKLRKIYVPTVIVTMFDSFGEKGSEKSLNQLKNELKCEYAPPFVGLVYYDSRQEGWQSELKLIIQESRLS</sequence>